<dbReference type="PANTHER" id="PTHR43820:SF4">
    <property type="entry name" value="HIGH-AFFINITY BRANCHED-CHAIN AMINO ACID TRANSPORT ATP-BINDING PROTEIN LIVF"/>
    <property type="match status" value="1"/>
</dbReference>
<dbReference type="KEGG" id="esj:SJ05684_b58400"/>
<dbReference type="InterPro" id="IPR003439">
    <property type="entry name" value="ABC_transporter-like_ATP-bd"/>
</dbReference>
<evidence type="ECO:0000256" key="5">
    <source>
        <dbReference type="ARBA" id="ARBA00022970"/>
    </source>
</evidence>
<dbReference type="InterPro" id="IPR052156">
    <property type="entry name" value="BCAA_Transport_ATP-bd_LivF"/>
</dbReference>
<dbReference type="EMBL" id="CP023068">
    <property type="protein sequence ID" value="ASY66822.1"/>
    <property type="molecule type" value="Genomic_DNA"/>
</dbReference>
<dbReference type="PROSITE" id="PS50893">
    <property type="entry name" value="ABC_TRANSPORTER_2"/>
    <property type="match status" value="1"/>
</dbReference>
<dbReference type="GO" id="GO:0005524">
    <property type="term" value="F:ATP binding"/>
    <property type="evidence" value="ECO:0007669"/>
    <property type="project" value="UniProtKB-KW"/>
</dbReference>
<dbReference type="Gene3D" id="3.40.50.300">
    <property type="entry name" value="P-loop containing nucleotide triphosphate hydrolases"/>
    <property type="match status" value="1"/>
</dbReference>
<sequence length="235" mass="25542">MLEARHLSVRYGKHLALDDVSIHVDRGECVVILGANGAGKSTLLRGLTSMVPLAGHGKVHFHDRNITGIARHRVVDHGIAHVPEGRGVFTEMTVEENLLLGSNPARARADFEARREGILKLFPRLAERRKQRVGTMSGGEQQMVAVARAMMSKPELLLLDEPSLGLAPIVVGELFQSLRKIRDTGMSILLVEQNVRASLSLASRGYLLEAGRIVGEDAAENLLNDAGVKKAFLGH</sequence>
<evidence type="ECO:0000256" key="4">
    <source>
        <dbReference type="ARBA" id="ARBA00022840"/>
    </source>
</evidence>
<evidence type="ECO:0000256" key="2">
    <source>
        <dbReference type="ARBA" id="ARBA00022448"/>
    </source>
</evidence>
<dbReference type="GO" id="GO:0015807">
    <property type="term" value="P:L-amino acid transport"/>
    <property type="evidence" value="ECO:0007669"/>
    <property type="project" value="TreeGrafter"/>
</dbReference>
<dbReference type="AlphaFoldDB" id="A0A249PM71"/>
<reference evidence="7 8" key="1">
    <citation type="submission" date="2017-08" db="EMBL/GenBank/DDBJ databases">
        <title>Multipartite genome sequences of Sinorhizobium species nodulating soybeans.</title>
        <authorList>
            <person name="Tian C.F."/>
        </authorList>
    </citation>
    <scope>NUCLEOTIDE SEQUENCE [LARGE SCALE GENOMIC DNA]</scope>
    <source>
        <strain evidence="7 8">CCBAU 05684</strain>
        <plasmid evidence="8">psj05684b</plasmid>
    </source>
</reference>
<keyword evidence="8" id="KW-1185">Reference proteome</keyword>
<dbReference type="CDD" id="cd03224">
    <property type="entry name" value="ABC_TM1139_LivF_branched"/>
    <property type="match status" value="1"/>
</dbReference>
<evidence type="ECO:0000256" key="3">
    <source>
        <dbReference type="ARBA" id="ARBA00022741"/>
    </source>
</evidence>
<gene>
    <name evidence="7" type="ORF">SJ05684_b58400</name>
</gene>
<name>A0A249PM71_9HYPH</name>
<dbReference type="SUPFAM" id="SSF52540">
    <property type="entry name" value="P-loop containing nucleoside triphosphate hydrolases"/>
    <property type="match status" value="1"/>
</dbReference>
<protein>
    <submittedName>
        <fullName evidence="7">Branched-chain amino acid transport ATP-binding protein LivF</fullName>
    </submittedName>
</protein>
<dbReference type="InterPro" id="IPR003593">
    <property type="entry name" value="AAA+_ATPase"/>
</dbReference>
<dbReference type="OrthoDB" id="9806149at2"/>
<evidence type="ECO:0000259" key="6">
    <source>
        <dbReference type="PROSITE" id="PS50893"/>
    </source>
</evidence>
<evidence type="ECO:0000313" key="8">
    <source>
        <dbReference type="Proteomes" id="UP000217211"/>
    </source>
</evidence>
<dbReference type="PROSITE" id="PS00211">
    <property type="entry name" value="ABC_TRANSPORTER_1"/>
    <property type="match status" value="1"/>
</dbReference>
<evidence type="ECO:0000256" key="1">
    <source>
        <dbReference type="ARBA" id="ARBA00005417"/>
    </source>
</evidence>
<accession>A0A249PM71</accession>
<dbReference type="SMART" id="SM00382">
    <property type="entry name" value="AAA"/>
    <property type="match status" value="1"/>
</dbReference>
<dbReference type="RefSeq" id="WP_034856342.1">
    <property type="nucleotide sequence ID" value="NZ_AJQT01000071.1"/>
</dbReference>
<organism evidence="7 8">
    <name type="scientific">Sinorhizobium sojae CCBAU 05684</name>
    <dbReference type="NCBI Taxonomy" id="716928"/>
    <lineage>
        <taxon>Bacteria</taxon>
        <taxon>Pseudomonadati</taxon>
        <taxon>Pseudomonadota</taxon>
        <taxon>Alphaproteobacteria</taxon>
        <taxon>Hyphomicrobiales</taxon>
        <taxon>Rhizobiaceae</taxon>
        <taxon>Sinorhizobium/Ensifer group</taxon>
        <taxon>Sinorhizobium</taxon>
    </lineage>
</organism>
<keyword evidence="5" id="KW-0029">Amino-acid transport</keyword>
<dbReference type="eggNOG" id="COG0410">
    <property type="taxonomic scope" value="Bacteria"/>
</dbReference>
<dbReference type="PANTHER" id="PTHR43820">
    <property type="entry name" value="HIGH-AFFINITY BRANCHED-CHAIN AMINO ACID TRANSPORT ATP-BINDING PROTEIN LIVF"/>
    <property type="match status" value="1"/>
</dbReference>
<geneLocation type="plasmid" evidence="8">
    <name>psj05684b</name>
</geneLocation>
<dbReference type="InterPro" id="IPR027417">
    <property type="entry name" value="P-loop_NTPase"/>
</dbReference>
<dbReference type="GO" id="GO:0015658">
    <property type="term" value="F:branched-chain amino acid transmembrane transporter activity"/>
    <property type="evidence" value="ECO:0007669"/>
    <property type="project" value="TreeGrafter"/>
</dbReference>
<keyword evidence="2" id="KW-0813">Transport</keyword>
<proteinExistence type="inferred from homology"/>
<evidence type="ECO:0000313" key="7">
    <source>
        <dbReference type="EMBL" id="ASY66822.1"/>
    </source>
</evidence>
<dbReference type="Pfam" id="PF00005">
    <property type="entry name" value="ABC_tran"/>
    <property type="match status" value="1"/>
</dbReference>
<keyword evidence="3" id="KW-0547">Nucleotide-binding</keyword>
<dbReference type="Proteomes" id="UP000217211">
    <property type="component" value="Plasmid pSJ05684b"/>
</dbReference>
<dbReference type="InterPro" id="IPR017871">
    <property type="entry name" value="ABC_transporter-like_CS"/>
</dbReference>
<keyword evidence="7" id="KW-0614">Plasmid</keyword>
<dbReference type="STRING" id="716928.GCA_000261485_03513"/>
<keyword evidence="4 7" id="KW-0067">ATP-binding</keyword>
<dbReference type="GO" id="GO:0016887">
    <property type="term" value="F:ATP hydrolysis activity"/>
    <property type="evidence" value="ECO:0007669"/>
    <property type="project" value="InterPro"/>
</dbReference>
<comment type="similarity">
    <text evidence="1">Belongs to the ABC transporter superfamily.</text>
</comment>
<feature type="domain" description="ABC transporter" evidence="6">
    <location>
        <begin position="2"/>
        <end position="235"/>
    </location>
</feature>